<dbReference type="AlphaFoldDB" id="A0A1H8VML0"/>
<evidence type="ECO:0000313" key="2">
    <source>
        <dbReference type="Proteomes" id="UP000198814"/>
    </source>
</evidence>
<keyword evidence="2" id="KW-1185">Reference proteome</keyword>
<organism evidence="1 2">
    <name type="scientific">Nitrosomonas oligotropha</name>
    <dbReference type="NCBI Taxonomy" id="42354"/>
    <lineage>
        <taxon>Bacteria</taxon>
        <taxon>Pseudomonadati</taxon>
        <taxon>Pseudomonadota</taxon>
        <taxon>Betaproteobacteria</taxon>
        <taxon>Nitrosomonadales</taxon>
        <taxon>Nitrosomonadaceae</taxon>
        <taxon>Nitrosomonas</taxon>
    </lineage>
</organism>
<dbReference type="Proteomes" id="UP000198814">
    <property type="component" value="Unassembled WGS sequence"/>
</dbReference>
<dbReference type="EMBL" id="FODO01000068">
    <property type="protein sequence ID" value="SEP16651.1"/>
    <property type="molecule type" value="Genomic_DNA"/>
</dbReference>
<name>A0A1H8VML0_9PROT</name>
<accession>A0A1H8VML0</accession>
<gene>
    <name evidence="1" type="ORF">SAMN05216333_1683</name>
</gene>
<proteinExistence type="predicted"/>
<evidence type="ECO:0000313" key="1">
    <source>
        <dbReference type="EMBL" id="SEP16651.1"/>
    </source>
</evidence>
<protein>
    <submittedName>
        <fullName evidence="1">Uncharacterized protein</fullName>
    </submittedName>
</protein>
<sequence>MTNVFFDMVSFTVSIIKSERLEVKNNLFQLLNSEPYNQKVNKDNSDPHGISDYRVKHYREINGRYNHTFHFDIPMHSNVKQGYSSKENYFNLKVSIFSKNKSHNFIKFEFNPAKLGEDGGFKIRAFLIKILGIKLARTLFYEARLTRLDTTIDCHSAVDKFYMYTKGFSCSEIIRGADDEIQSQICGSNRSNIRVTVYDKAEQTKQSHGLDAESVSWVRLEIVNRDLGFAMAEIREKLELQFKKLGFYRADFLADTYFDDDFLVAVQAEGLNCKNS</sequence>
<reference evidence="2" key="1">
    <citation type="submission" date="2016-10" db="EMBL/GenBank/DDBJ databases">
        <authorList>
            <person name="Varghese N."/>
            <person name="Submissions S."/>
        </authorList>
    </citation>
    <scope>NUCLEOTIDE SEQUENCE [LARGE SCALE GENOMIC DNA]</scope>
    <source>
        <strain evidence="2">Nm76</strain>
    </source>
</reference>